<organism evidence="3 4">
    <name type="scientific">Actinorhabdospora filicis</name>
    <dbReference type="NCBI Taxonomy" id="1785913"/>
    <lineage>
        <taxon>Bacteria</taxon>
        <taxon>Bacillati</taxon>
        <taxon>Actinomycetota</taxon>
        <taxon>Actinomycetes</taxon>
        <taxon>Micromonosporales</taxon>
        <taxon>Micromonosporaceae</taxon>
        <taxon>Actinorhabdospora</taxon>
    </lineage>
</organism>
<sequence length="166" mass="18238">MSAVISYLRGAFHSAVVAGPAASAATYAGYHFWETHWALGILAGLAAVVLLLPFGHALFGVLTGFWPGLDPADTELRAHLKSLTDAELLEAEKETYQRLTTHTPRFGEERCPRCGTRSPTRCSGRLDAERDRFAVHTERRVRDEHARLTARAAKAEQAARSAEQQP</sequence>
<proteinExistence type="predicted"/>
<keyword evidence="2" id="KW-0812">Transmembrane</keyword>
<accession>A0A9W6SNH0</accession>
<keyword evidence="4" id="KW-1185">Reference proteome</keyword>
<feature type="transmembrane region" description="Helical" evidence="2">
    <location>
        <begin position="36"/>
        <end position="59"/>
    </location>
</feature>
<evidence type="ECO:0000313" key="3">
    <source>
        <dbReference type="EMBL" id="GLZ79458.1"/>
    </source>
</evidence>
<feature type="region of interest" description="Disordered" evidence="1">
    <location>
        <begin position="144"/>
        <end position="166"/>
    </location>
</feature>
<feature type="compositionally biased region" description="Low complexity" evidence="1">
    <location>
        <begin position="149"/>
        <end position="166"/>
    </location>
</feature>
<gene>
    <name evidence="3" type="ORF">Afil01_42650</name>
</gene>
<dbReference type="AlphaFoldDB" id="A0A9W6SNH0"/>
<evidence type="ECO:0000256" key="1">
    <source>
        <dbReference type="SAM" id="MobiDB-lite"/>
    </source>
</evidence>
<evidence type="ECO:0000313" key="4">
    <source>
        <dbReference type="Proteomes" id="UP001165079"/>
    </source>
</evidence>
<protein>
    <submittedName>
        <fullName evidence="3">Uncharacterized protein</fullName>
    </submittedName>
</protein>
<feature type="transmembrane region" description="Helical" evidence="2">
    <location>
        <begin position="12"/>
        <end position="30"/>
    </location>
</feature>
<name>A0A9W6SNH0_9ACTN</name>
<keyword evidence="2" id="KW-1133">Transmembrane helix</keyword>
<evidence type="ECO:0000256" key="2">
    <source>
        <dbReference type="SAM" id="Phobius"/>
    </source>
</evidence>
<comment type="caution">
    <text evidence="3">The sequence shown here is derived from an EMBL/GenBank/DDBJ whole genome shotgun (WGS) entry which is preliminary data.</text>
</comment>
<dbReference type="Proteomes" id="UP001165079">
    <property type="component" value="Unassembled WGS sequence"/>
</dbReference>
<dbReference type="EMBL" id="BSTX01000003">
    <property type="protein sequence ID" value="GLZ79458.1"/>
    <property type="molecule type" value="Genomic_DNA"/>
</dbReference>
<reference evidence="3" key="1">
    <citation type="submission" date="2023-03" db="EMBL/GenBank/DDBJ databases">
        <title>Actinorhabdospora filicis NBRC 111898.</title>
        <authorList>
            <person name="Ichikawa N."/>
            <person name="Sato H."/>
            <person name="Tonouchi N."/>
        </authorList>
    </citation>
    <scope>NUCLEOTIDE SEQUENCE</scope>
    <source>
        <strain evidence="3">NBRC 111898</strain>
    </source>
</reference>
<keyword evidence="2" id="KW-0472">Membrane</keyword>
<dbReference type="RefSeq" id="WP_285664611.1">
    <property type="nucleotide sequence ID" value="NZ_BSTX01000003.1"/>
</dbReference>